<reference evidence="2" key="1">
    <citation type="journal article" date="2019" name="Int. J. Syst. Evol. Microbiol.">
        <title>The Global Catalogue of Microorganisms (GCM) 10K type strain sequencing project: providing services to taxonomists for standard genome sequencing and annotation.</title>
        <authorList>
            <consortium name="The Broad Institute Genomics Platform"/>
            <consortium name="The Broad Institute Genome Sequencing Center for Infectious Disease"/>
            <person name="Wu L."/>
            <person name="Ma J."/>
        </authorList>
    </citation>
    <scope>NUCLEOTIDE SEQUENCE [LARGE SCALE GENOMIC DNA]</scope>
    <source>
        <strain evidence="2">JCM 17925</strain>
    </source>
</reference>
<evidence type="ECO:0000313" key="1">
    <source>
        <dbReference type="EMBL" id="GAA4415332.1"/>
    </source>
</evidence>
<dbReference type="Proteomes" id="UP001500936">
    <property type="component" value="Unassembled WGS sequence"/>
</dbReference>
<dbReference type="EMBL" id="BAABHB010000012">
    <property type="protein sequence ID" value="GAA4415332.1"/>
    <property type="molecule type" value="Genomic_DNA"/>
</dbReference>
<comment type="caution">
    <text evidence="1">The sequence shown here is derived from an EMBL/GenBank/DDBJ whole genome shotgun (WGS) entry which is preliminary data.</text>
</comment>
<evidence type="ECO:0000313" key="2">
    <source>
        <dbReference type="Proteomes" id="UP001500936"/>
    </source>
</evidence>
<accession>A0ABP8KSH9</accession>
<protein>
    <submittedName>
        <fullName evidence="1">Uncharacterized protein</fullName>
    </submittedName>
</protein>
<keyword evidence="2" id="KW-1185">Reference proteome</keyword>
<proteinExistence type="predicted"/>
<gene>
    <name evidence="1" type="ORF">GCM10023187_45770</name>
</gene>
<name>A0ABP8KSH9_9BACT</name>
<organism evidence="1 2">
    <name type="scientific">Nibrella viscosa</name>
    <dbReference type="NCBI Taxonomy" id="1084524"/>
    <lineage>
        <taxon>Bacteria</taxon>
        <taxon>Pseudomonadati</taxon>
        <taxon>Bacteroidota</taxon>
        <taxon>Cytophagia</taxon>
        <taxon>Cytophagales</taxon>
        <taxon>Spirosomataceae</taxon>
        <taxon>Nibrella</taxon>
    </lineage>
</organism>
<sequence length="71" mass="7682">MCRVSIPTTTPATSAGIIDINITCGKRKESPEGITRLSCNRPVELPINYRIVLRMAATKPASGATHKIFRG</sequence>